<feature type="domain" description="N-acetyltransferase" evidence="1">
    <location>
        <begin position="9"/>
        <end position="170"/>
    </location>
</feature>
<dbReference type="PANTHER" id="PTHR43792:SF1">
    <property type="entry name" value="N-ACETYLTRANSFERASE DOMAIN-CONTAINING PROTEIN"/>
    <property type="match status" value="1"/>
</dbReference>
<dbReference type="Pfam" id="PF13302">
    <property type="entry name" value="Acetyltransf_3"/>
    <property type="match status" value="1"/>
</dbReference>
<organism evidence="2 3">
    <name type="scientific">Vibrio proteolyticus NBRC 13287</name>
    <dbReference type="NCBI Taxonomy" id="1219065"/>
    <lineage>
        <taxon>Bacteria</taxon>
        <taxon>Pseudomonadati</taxon>
        <taxon>Pseudomonadota</taxon>
        <taxon>Gammaproteobacteria</taxon>
        <taxon>Vibrionales</taxon>
        <taxon>Vibrionaceae</taxon>
        <taxon>Vibrio</taxon>
    </lineage>
</organism>
<sequence>MQPLETTRLRLRFITFDDAPFILKLYNTSGFLRFVGNKRLSTESDAEHYIENAFLTMERDKGVSLLVVEEKQTSTPIGVCGLIKREILDAYDVGYGFLPQATGKGYGTESVLAVIRYAEQQEHIDELVAITTADNEASKALLNKAGFQFAKTQQVLEDGRALLLYSLTLRQYD</sequence>
<dbReference type="STRING" id="1219065.VPR01S_06_02040"/>
<evidence type="ECO:0000259" key="1">
    <source>
        <dbReference type="PROSITE" id="PS51186"/>
    </source>
</evidence>
<evidence type="ECO:0000313" key="3">
    <source>
        <dbReference type="Proteomes" id="UP000016570"/>
    </source>
</evidence>
<keyword evidence="3" id="KW-1185">Reference proteome</keyword>
<evidence type="ECO:0000313" key="2">
    <source>
        <dbReference type="EMBL" id="GAD67186.1"/>
    </source>
</evidence>
<dbReference type="GO" id="GO:0016747">
    <property type="term" value="F:acyltransferase activity, transferring groups other than amino-acyl groups"/>
    <property type="evidence" value="ECO:0007669"/>
    <property type="project" value="InterPro"/>
</dbReference>
<dbReference type="Proteomes" id="UP000016570">
    <property type="component" value="Unassembled WGS sequence"/>
</dbReference>
<dbReference type="EMBL" id="BATJ01000006">
    <property type="protein sequence ID" value="GAD67186.1"/>
    <property type="molecule type" value="Genomic_DNA"/>
</dbReference>
<dbReference type="PANTHER" id="PTHR43792">
    <property type="entry name" value="GNAT FAMILY, PUTATIVE (AFU_ORTHOLOGUE AFUA_3G00765)-RELATED-RELATED"/>
    <property type="match status" value="1"/>
</dbReference>
<name>U2ZHM4_VIBPR</name>
<reference evidence="2 3" key="1">
    <citation type="submission" date="2013-09" db="EMBL/GenBank/DDBJ databases">
        <title>Whole genome shotgun sequence of Vibrio proteolyticus NBRC 13287.</title>
        <authorList>
            <person name="Isaki S."/>
            <person name="Hosoyama A."/>
            <person name="Numata M."/>
            <person name="Hashimoto M."/>
            <person name="Hosoyama Y."/>
            <person name="Tsuchikane K."/>
            <person name="Noguchi M."/>
            <person name="Hirakata S."/>
            <person name="Ichikawa N."/>
            <person name="Ohji S."/>
            <person name="Yamazoe A."/>
            <person name="Fujita N."/>
        </authorList>
    </citation>
    <scope>NUCLEOTIDE SEQUENCE [LARGE SCALE GENOMIC DNA]</scope>
    <source>
        <strain evidence="2 3">NBRC 13287</strain>
    </source>
</reference>
<dbReference type="RefSeq" id="WP_021705161.1">
    <property type="nucleotide sequence ID" value="NZ_BATJ01000006.1"/>
</dbReference>
<dbReference type="eggNOG" id="COG1670">
    <property type="taxonomic scope" value="Bacteria"/>
</dbReference>
<gene>
    <name evidence="2" type="ORF">VPR01S_06_02040</name>
</gene>
<dbReference type="AlphaFoldDB" id="U2ZHM4"/>
<dbReference type="PROSITE" id="PS51186">
    <property type="entry name" value="GNAT"/>
    <property type="match status" value="1"/>
</dbReference>
<dbReference type="SUPFAM" id="SSF55729">
    <property type="entry name" value="Acyl-CoA N-acyltransferases (Nat)"/>
    <property type="match status" value="1"/>
</dbReference>
<proteinExistence type="predicted"/>
<dbReference type="InterPro" id="IPR051531">
    <property type="entry name" value="N-acetyltransferase"/>
</dbReference>
<dbReference type="InterPro" id="IPR000182">
    <property type="entry name" value="GNAT_dom"/>
</dbReference>
<accession>U2ZHM4</accession>
<dbReference type="Gene3D" id="3.40.630.30">
    <property type="match status" value="1"/>
</dbReference>
<protein>
    <recommendedName>
        <fullName evidence="1">N-acetyltransferase domain-containing protein</fullName>
    </recommendedName>
</protein>
<comment type="caution">
    <text evidence="2">The sequence shown here is derived from an EMBL/GenBank/DDBJ whole genome shotgun (WGS) entry which is preliminary data.</text>
</comment>
<dbReference type="InterPro" id="IPR016181">
    <property type="entry name" value="Acyl_CoA_acyltransferase"/>
</dbReference>